<dbReference type="EMBL" id="FNEK01000016">
    <property type="protein sequence ID" value="SDJ36037.1"/>
    <property type="molecule type" value="Genomic_DNA"/>
</dbReference>
<keyword evidence="1" id="KW-0812">Transmembrane</keyword>
<proteinExistence type="predicted"/>
<keyword evidence="2" id="KW-0808">Transferase</keyword>
<dbReference type="GO" id="GO:0016740">
    <property type="term" value="F:transferase activity"/>
    <property type="evidence" value="ECO:0007669"/>
    <property type="project" value="UniProtKB-KW"/>
</dbReference>
<evidence type="ECO:0000313" key="3">
    <source>
        <dbReference type="Proteomes" id="UP000199382"/>
    </source>
</evidence>
<dbReference type="InterPro" id="IPR039535">
    <property type="entry name" value="ASST-like"/>
</dbReference>
<protein>
    <submittedName>
        <fullName evidence="2">Arylsulfotransferase (ASST)</fullName>
    </submittedName>
</protein>
<organism evidence="2 3">
    <name type="scientific">Aliiruegeria lutimaris</name>
    <dbReference type="NCBI Taxonomy" id="571298"/>
    <lineage>
        <taxon>Bacteria</taxon>
        <taxon>Pseudomonadati</taxon>
        <taxon>Pseudomonadota</taxon>
        <taxon>Alphaproteobacteria</taxon>
        <taxon>Rhodobacterales</taxon>
        <taxon>Roseobacteraceae</taxon>
        <taxon>Aliiruegeria</taxon>
    </lineage>
</organism>
<dbReference type="AlphaFoldDB" id="A0A1G8T3Q3"/>
<dbReference type="RefSeq" id="WP_093154455.1">
    <property type="nucleotide sequence ID" value="NZ_FNEK01000016.1"/>
</dbReference>
<name>A0A1G8T3Q3_9RHOB</name>
<accession>A0A1G8T3Q3</accession>
<sequence>MTDWSRTIFFTSVSVTVIAGSFLYGVYGYRNAWPPVPAVIKLHNTVREVISPSDSILETTTAPLPEPVATLLPDALEPGLVAMAAGLDERIAEVRVIDRAGNLIHTYATNWTEIWPDGEGDFPRRPVQDMYLHGVGFLPDGSLVANFDHQSTFRMDVCGEILWKLENLGHHSIHIDKDSTIWVPAEIRPSEAPMPYPLHQPQVLNWTLEKISPDGEILKTVPILELLMKAGYEGLLFMSDLNNLALPVTGDTLHLNDVEVFPEGMDSTLFAPGDVMLSLRNIHTIIVFDADLERVKFVSSGRVMRHHDPDFAGGNRISIFDNRSFTKSDGLETAASRIVEIDAATGELSVLIDGADPEVGFYTEIMGMHQRLPGGNILVTSAGEGRVLEYTADGKLAWRFQNQTEGGDVWRAFWAEVLPPQLDKTFFEEAKSRCGN</sequence>
<evidence type="ECO:0000313" key="2">
    <source>
        <dbReference type="EMBL" id="SDJ36037.1"/>
    </source>
</evidence>
<dbReference type="Pfam" id="PF14269">
    <property type="entry name" value="Arylsulfotran_2"/>
    <property type="match status" value="1"/>
</dbReference>
<reference evidence="2 3" key="1">
    <citation type="submission" date="2016-10" db="EMBL/GenBank/DDBJ databases">
        <authorList>
            <person name="de Groot N.N."/>
        </authorList>
    </citation>
    <scope>NUCLEOTIDE SEQUENCE [LARGE SCALE GENOMIC DNA]</scope>
    <source>
        <strain evidence="2 3">DSM 25294</strain>
    </source>
</reference>
<evidence type="ECO:0000256" key="1">
    <source>
        <dbReference type="SAM" id="Phobius"/>
    </source>
</evidence>
<gene>
    <name evidence="2" type="ORF">SAMN04488026_101633</name>
</gene>
<dbReference type="STRING" id="571298.SAMN04488026_101633"/>
<dbReference type="OrthoDB" id="264813at2"/>
<dbReference type="SUPFAM" id="SSF63829">
    <property type="entry name" value="Calcium-dependent phosphotriesterase"/>
    <property type="match status" value="1"/>
</dbReference>
<dbReference type="Proteomes" id="UP000199382">
    <property type="component" value="Unassembled WGS sequence"/>
</dbReference>
<keyword evidence="1" id="KW-1133">Transmembrane helix</keyword>
<feature type="transmembrane region" description="Helical" evidence="1">
    <location>
        <begin position="7"/>
        <end position="27"/>
    </location>
</feature>
<keyword evidence="3" id="KW-1185">Reference proteome</keyword>
<keyword evidence="1" id="KW-0472">Membrane</keyword>